<accession>A0AAW1G1L5</accession>
<keyword evidence="10" id="KW-0539">Nucleus</keyword>
<dbReference type="PROSITE" id="PS50157">
    <property type="entry name" value="ZINC_FINGER_C2H2_2"/>
    <property type="match status" value="3"/>
</dbReference>
<keyword evidence="3" id="KW-0479">Metal-binding</keyword>
<protein>
    <recommendedName>
        <fullName evidence="13">C2H2-type domain-containing protein</fullName>
    </recommendedName>
</protein>
<sequence>MSGTRLLRLRVNERLEAAVDEIFGLVEKTIVEYEEGAVRSKREILQLKQQIEQLTVLKPEVVLLRADTQSVSEEILPSQQPEPFTDVEDNEARDCQRVKEEQVDQSIIPDFLEDSYEDLEVRLPESDAQTDFQLFPSFSTITVAVNKDEEWNGSSGSGSRGVNRTDSALIHEEQEPAQMGKKFCQFCSMCFNKDSDLSAHIDKIHANAKTFKCSECDKQFGCRAHLVAHLRIHTGEKPYRCSFCTRSFTQSSNLNVHLRMHTGEKPYFCRSCGKMVARSNHLKTCEAMGRCGLEKIDAAASQPQKAIRQEGRVKRKRKRCKFCPAVKDRKASSWCSKCTSPVCKEHKHVIVICEACMHCTI</sequence>
<dbReference type="PANTHER" id="PTHR16515">
    <property type="entry name" value="PR DOMAIN ZINC FINGER PROTEIN"/>
    <property type="match status" value="1"/>
</dbReference>
<evidence type="ECO:0000313" key="14">
    <source>
        <dbReference type="EMBL" id="KAK9541190.1"/>
    </source>
</evidence>
<evidence type="ECO:0000256" key="8">
    <source>
        <dbReference type="ARBA" id="ARBA00023125"/>
    </source>
</evidence>
<keyword evidence="15" id="KW-1185">Reference proteome</keyword>
<feature type="domain" description="C2H2-type" evidence="13">
    <location>
        <begin position="239"/>
        <end position="266"/>
    </location>
</feature>
<evidence type="ECO:0000259" key="13">
    <source>
        <dbReference type="PROSITE" id="PS50157"/>
    </source>
</evidence>
<evidence type="ECO:0000256" key="7">
    <source>
        <dbReference type="ARBA" id="ARBA00023015"/>
    </source>
</evidence>
<dbReference type="PANTHER" id="PTHR16515:SF60">
    <property type="entry name" value="ZINC FINGER PROTEIN 436"/>
    <property type="match status" value="1"/>
</dbReference>
<keyword evidence="12" id="KW-0175">Coiled coil</keyword>
<dbReference type="GO" id="GO:0010468">
    <property type="term" value="P:regulation of gene expression"/>
    <property type="evidence" value="ECO:0007669"/>
    <property type="project" value="TreeGrafter"/>
</dbReference>
<dbReference type="SMART" id="SM00355">
    <property type="entry name" value="ZnF_C2H2"/>
    <property type="match status" value="3"/>
</dbReference>
<dbReference type="GO" id="GO:0008270">
    <property type="term" value="F:zinc ion binding"/>
    <property type="evidence" value="ECO:0007669"/>
    <property type="project" value="UniProtKB-KW"/>
</dbReference>
<dbReference type="EMBL" id="JBCEZU010000002">
    <property type="protein sequence ID" value="KAK9541190.1"/>
    <property type="molecule type" value="Genomic_DNA"/>
</dbReference>
<dbReference type="GO" id="GO:0003677">
    <property type="term" value="F:DNA binding"/>
    <property type="evidence" value="ECO:0007669"/>
    <property type="project" value="UniProtKB-KW"/>
</dbReference>
<reference evidence="14 15" key="1">
    <citation type="journal article" date="2024" name="Genome Biol. Evol.">
        <title>Chromosome-level genome assembly of the viviparous eelpout Zoarces viviparus.</title>
        <authorList>
            <person name="Fuhrmann N."/>
            <person name="Brasseur M.V."/>
            <person name="Bakowski C.E."/>
            <person name="Podsiadlowski L."/>
            <person name="Prost S."/>
            <person name="Krehenwinkel H."/>
            <person name="Mayer C."/>
        </authorList>
    </citation>
    <scope>NUCLEOTIDE SEQUENCE [LARGE SCALE GENOMIC DNA]</scope>
    <source>
        <strain evidence="14">NO-MEL_2022_Ind0_liver</strain>
    </source>
</reference>
<dbReference type="Proteomes" id="UP001488805">
    <property type="component" value="Unassembled WGS sequence"/>
</dbReference>
<feature type="coiled-coil region" evidence="12">
    <location>
        <begin position="30"/>
        <end position="57"/>
    </location>
</feature>
<dbReference type="SUPFAM" id="SSF57667">
    <property type="entry name" value="beta-beta-alpha zinc fingers"/>
    <property type="match status" value="2"/>
</dbReference>
<dbReference type="FunFam" id="3.30.160.60:FF:000367">
    <property type="entry name" value="Zinc finger protein 572"/>
    <property type="match status" value="1"/>
</dbReference>
<evidence type="ECO:0000256" key="1">
    <source>
        <dbReference type="ARBA" id="ARBA00004123"/>
    </source>
</evidence>
<comment type="similarity">
    <text evidence="2">Belongs to the krueppel C2H2-type zinc-finger protein family.</text>
</comment>
<organism evidence="14 15">
    <name type="scientific">Zoarces viviparus</name>
    <name type="common">Viviparous eelpout</name>
    <name type="synonym">Blennius viviparus</name>
    <dbReference type="NCBI Taxonomy" id="48416"/>
    <lineage>
        <taxon>Eukaryota</taxon>
        <taxon>Metazoa</taxon>
        <taxon>Chordata</taxon>
        <taxon>Craniata</taxon>
        <taxon>Vertebrata</taxon>
        <taxon>Euteleostomi</taxon>
        <taxon>Actinopterygii</taxon>
        <taxon>Neopterygii</taxon>
        <taxon>Teleostei</taxon>
        <taxon>Neoteleostei</taxon>
        <taxon>Acanthomorphata</taxon>
        <taxon>Eupercaria</taxon>
        <taxon>Perciformes</taxon>
        <taxon>Cottioidei</taxon>
        <taxon>Zoarcales</taxon>
        <taxon>Zoarcidae</taxon>
        <taxon>Zoarcinae</taxon>
        <taxon>Zoarces</taxon>
    </lineage>
</organism>
<comment type="subcellular location">
    <subcellularLocation>
        <location evidence="1">Nucleus</location>
    </subcellularLocation>
</comment>
<dbReference type="InterPro" id="IPR050331">
    <property type="entry name" value="Zinc_finger"/>
</dbReference>
<evidence type="ECO:0000256" key="11">
    <source>
        <dbReference type="PROSITE-ProRule" id="PRU00042"/>
    </source>
</evidence>
<evidence type="ECO:0000256" key="5">
    <source>
        <dbReference type="ARBA" id="ARBA00022771"/>
    </source>
</evidence>
<dbReference type="Gene3D" id="3.30.160.60">
    <property type="entry name" value="Classic Zinc Finger"/>
    <property type="match status" value="3"/>
</dbReference>
<dbReference type="AlphaFoldDB" id="A0AAW1G1L5"/>
<evidence type="ECO:0000256" key="10">
    <source>
        <dbReference type="ARBA" id="ARBA00023242"/>
    </source>
</evidence>
<dbReference type="GO" id="GO:0005634">
    <property type="term" value="C:nucleus"/>
    <property type="evidence" value="ECO:0007669"/>
    <property type="project" value="UniProtKB-SubCell"/>
</dbReference>
<evidence type="ECO:0000256" key="3">
    <source>
        <dbReference type="ARBA" id="ARBA00022723"/>
    </source>
</evidence>
<proteinExistence type="inferred from homology"/>
<name>A0AAW1G1L5_ZOAVI</name>
<keyword evidence="7" id="KW-0805">Transcription regulation</keyword>
<keyword evidence="6" id="KW-0862">Zinc</keyword>
<keyword evidence="4" id="KW-0677">Repeat</keyword>
<keyword evidence="8" id="KW-0238">DNA-binding</keyword>
<dbReference type="InterPro" id="IPR036236">
    <property type="entry name" value="Znf_C2H2_sf"/>
</dbReference>
<dbReference type="Pfam" id="PF00096">
    <property type="entry name" value="zf-C2H2"/>
    <property type="match status" value="2"/>
</dbReference>
<comment type="caution">
    <text evidence="14">The sequence shown here is derived from an EMBL/GenBank/DDBJ whole genome shotgun (WGS) entry which is preliminary data.</text>
</comment>
<dbReference type="PROSITE" id="PS00028">
    <property type="entry name" value="ZINC_FINGER_C2H2_1"/>
    <property type="match status" value="2"/>
</dbReference>
<evidence type="ECO:0000256" key="4">
    <source>
        <dbReference type="ARBA" id="ARBA00022737"/>
    </source>
</evidence>
<evidence type="ECO:0000256" key="2">
    <source>
        <dbReference type="ARBA" id="ARBA00006991"/>
    </source>
</evidence>
<dbReference type="InterPro" id="IPR013087">
    <property type="entry name" value="Znf_C2H2_type"/>
</dbReference>
<evidence type="ECO:0000256" key="9">
    <source>
        <dbReference type="ARBA" id="ARBA00023163"/>
    </source>
</evidence>
<evidence type="ECO:0000256" key="6">
    <source>
        <dbReference type="ARBA" id="ARBA00022833"/>
    </source>
</evidence>
<keyword evidence="5 11" id="KW-0863">Zinc-finger</keyword>
<feature type="domain" description="C2H2-type" evidence="13">
    <location>
        <begin position="182"/>
        <end position="210"/>
    </location>
</feature>
<keyword evidence="9" id="KW-0804">Transcription</keyword>
<gene>
    <name evidence="14" type="ORF">VZT92_001253</name>
</gene>
<dbReference type="FunFam" id="3.30.160.60:FF:002331">
    <property type="entry name" value="Zinc finger protein 672"/>
    <property type="match status" value="1"/>
</dbReference>
<evidence type="ECO:0000256" key="12">
    <source>
        <dbReference type="SAM" id="Coils"/>
    </source>
</evidence>
<evidence type="ECO:0000313" key="15">
    <source>
        <dbReference type="Proteomes" id="UP001488805"/>
    </source>
</evidence>
<feature type="domain" description="C2H2-type" evidence="13">
    <location>
        <begin position="211"/>
        <end position="238"/>
    </location>
</feature>